<dbReference type="Proteomes" id="UP000050277">
    <property type="component" value="Unassembled WGS sequence"/>
</dbReference>
<keyword evidence="2" id="KW-1185">Reference proteome</keyword>
<evidence type="ECO:0000313" key="1">
    <source>
        <dbReference type="EMBL" id="KPL83349.1"/>
    </source>
</evidence>
<dbReference type="OrthoDB" id="9823507at2"/>
<evidence type="ECO:0000313" key="2">
    <source>
        <dbReference type="Proteomes" id="UP000050277"/>
    </source>
</evidence>
<reference evidence="1 2" key="1">
    <citation type="submission" date="2015-07" db="EMBL/GenBank/DDBJ databases">
        <title>Whole genome sequence of Herpetosiphon geysericola DSM 7119.</title>
        <authorList>
            <person name="Hemp J."/>
            <person name="Ward L.M."/>
            <person name="Pace L.A."/>
            <person name="Fischer W.W."/>
        </authorList>
    </citation>
    <scope>NUCLEOTIDE SEQUENCE [LARGE SCALE GENOMIC DNA]</scope>
    <source>
        <strain evidence="1 2">DSM 7119</strain>
    </source>
</reference>
<protein>
    <submittedName>
        <fullName evidence="1">Uncharacterized protein</fullName>
    </submittedName>
</protein>
<accession>A0A0P6YL69</accession>
<dbReference type="RefSeq" id="WP_054536088.1">
    <property type="nucleotide sequence ID" value="NZ_LGKP01000029.1"/>
</dbReference>
<dbReference type="AlphaFoldDB" id="A0A0P6YL69"/>
<dbReference type="STRING" id="70996.SE18_19245"/>
<organism evidence="1 2">
    <name type="scientific">Herpetosiphon geysericola</name>
    <dbReference type="NCBI Taxonomy" id="70996"/>
    <lineage>
        <taxon>Bacteria</taxon>
        <taxon>Bacillati</taxon>
        <taxon>Chloroflexota</taxon>
        <taxon>Chloroflexia</taxon>
        <taxon>Herpetosiphonales</taxon>
        <taxon>Herpetosiphonaceae</taxon>
        <taxon>Herpetosiphon</taxon>
    </lineage>
</organism>
<proteinExistence type="predicted"/>
<sequence>MRFQHWIIVSLLVVFASSLGAYIWLNQPEPRPSPPAGWQTIEQADLIISLPPEYIVLNPTLANANQEFTETYSGTYKTLVKIATDPVKIDFLAVNPKNGDTIAIVDKAYSKNYLSVFDQFEHVADLMIDVRKHNQQPVDLYSASDRSRKYHKEIIFQVFSEELQFPQSEPIFELIGQNIVLLDN</sequence>
<dbReference type="EMBL" id="LGKP01000029">
    <property type="protein sequence ID" value="KPL83349.1"/>
    <property type="molecule type" value="Genomic_DNA"/>
</dbReference>
<gene>
    <name evidence="1" type="ORF">SE18_19245</name>
</gene>
<comment type="caution">
    <text evidence="1">The sequence shown here is derived from an EMBL/GenBank/DDBJ whole genome shotgun (WGS) entry which is preliminary data.</text>
</comment>
<name>A0A0P6YL69_9CHLR</name>